<keyword evidence="3" id="KW-1185">Reference proteome</keyword>
<gene>
    <name evidence="2" type="ORF">BVRB_034210</name>
</gene>
<dbReference type="OrthoDB" id="2018329at2759"/>
<evidence type="ECO:0000313" key="3">
    <source>
        <dbReference type="Proteomes" id="UP000035740"/>
    </source>
</evidence>
<dbReference type="GO" id="GO:0000978">
    <property type="term" value="F:RNA polymerase II cis-regulatory region sequence-specific DNA binding"/>
    <property type="evidence" value="ECO:0007669"/>
    <property type="project" value="TreeGrafter"/>
</dbReference>
<sequence length="101" mass="11338">MSRGIRTVTDLWREWTEGLAGGPAVKDLIERLGTKWCQENERRFLNRRRVIINAVLSKARTIQGGETPGNCLAAAAILEHDRVLKGKSLDWLSKNINLGNL</sequence>
<dbReference type="Pfam" id="PF12550">
    <property type="entry name" value="GCR1_C"/>
    <property type="match status" value="1"/>
</dbReference>
<feature type="domain" description="Transcription activator GCR1-like" evidence="1">
    <location>
        <begin position="1"/>
        <end position="60"/>
    </location>
</feature>
<name>A0A0J7YVH9_BETVV</name>
<dbReference type="InterPro" id="IPR022210">
    <property type="entry name" value="TF_GCR1-like"/>
</dbReference>
<evidence type="ECO:0000313" key="2">
    <source>
        <dbReference type="EMBL" id="KMS67138.1"/>
    </source>
</evidence>
<reference evidence="2 3" key="1">
    <citation type="journal article" date="2014" name="Nature">
        <title>The genome of the recently domesticated crop plant sugar beet (Beta vulgaris).</title>
        <authorList>
            <person name="Dohm J.C."/>
            <person name="Minoche A.E."/>
            <person name="Holtgrawe D."/>
            <person name="Capella-Gutierrez S."/>
            <person name="Zakrzewski F."/>
            <person name="Tafer H."/>
            <person name="Rupp O."/>
            <person name="Sorensen T.R."/>
            <person name="Stracke R."/>
            <person name="Reinhardt R."/>
            <person name="Goesmann A."/>
            <person name="Kraft T."/>
            <person name="Schulz B."/>
            <person name="Stadler P.F."/>
            <person name="Schmidt T."/>
            <person name="Gabaldon T."/>
            <person name="Lehrach H."/>
            <person name="Weisshaar B."/>
            <person name="Himmelbauer H."/>
        </authorList>
    </citation>
    <scope>NUCLEOTIDE SEQUENCE [LARGE SCALE GENOMIC DNA]</scope>
    <source>
        <tissue evidence="2">Taproot</tissue>
    </source>
</reference>
<dbReference type="AlphaFoldDB" id="A0A0J7YVH9"/>
<organism evidence="2 3">
    <name type="scientific">Beta vulgaris subsp. vulgaris</name>
    <name type="common">Beet</name>
    <dbReference type="NCBI Taxonomy" id="3555"/>
    <lineage>
        <taxon>Eukaryota</taxon>
        <taxon>Viridiplantae</taxon>
        <taxon>Streptophyta</taxon>
        <taxon>Embryophyta</taxon>
        <taxon>Tracheophyta</taxon>
        <taxon>Spermatophyta</taxon>
        <taxon>Magnoliopsida</taxon>
        <taxon>eudicotyledons</taxon>
        <taxon>Gunneridae</taxon>
        <taxon>Pentapetalae</taxon>
        <taxon>Caryophyllales</taxon>
        <taxon>Chenopodiaceae</taxon>
        <taxon>Betoideae</taxon>
        <taxon>Beta</taxon>
    </lineage>
</organism>
<accession>A0A0J7YVH9</accession>
<evidence type="ECO:0000259" key="1">
    <source>
        <dbReference type="Pfam" id="PF12550"/>
    </source>
</evidence>
<proteinExistence type="predicted"/>
<dbReference type="Gramene" id="KMS67138">
    <property type="protein sequence ID" value="KMS67138"/>
    <property type="gene ID" value="BVRB_034210"/>
</dbReference>
<dbReference type="PANTHER" id="PTHR37784">
    <property type="entry name" value="PROTEIN MSN1"/>
    <property type="match status" value="1"/>
</dbReference>
<protein>
    <recommendedName>
        <fullName evidence="1">Transcription activator GCR1-like domain-containing protein</fullName>
    </recommendedName>
</protein>
<dbReference type="GO" id="GO:0000981">
    <property type="term" value="F:DNA-binding transcription factor activity, RNA polymerase II-specific"/>
    <property type="evidence" value="ECO:0007669"/>
    <property type="project" value="TreeGrafter"/>
</dbReference>
<dbReference type="EMBL" id="KQ106168">
    <property type="protein sequence ID" value="KMS67138.1"/>
    <property type="molecule type" value="Genomic_DNA"/>
</dbReference>
<dbReference type="Proteomes" id="UP000035740">
    <property type="component" value="Unassembled WGS sequence"/>
</dbReference>
<dbReference type="InterPro" id="IPR052146">
    <property type="entry name" value="HOT1"/>
</dbReference>
<dbReference type="GO" id="GO:0060963">
    <property type="term" value="P:positive regulation of ribosomal protein gene transcription by RNA polymerase II"/>
    <property type="evidence" value="ECO:0007669"/>
    <property type="project" value="TreeGrafter"/>
</dbReference>
<dbReference type="PANTHER" id="PTHR37784:SF2">
    <property type="entry name" value="HIGH-OSMOLARITY-INDUCED TRANSCRIPTION PROTEIN 1"/>
    <property type="match status" value="1"/>
</dbReference>